<dbReference type="AlphaFoldDB" id="A0A6J5A1R5"/>
<organism evidence="1 2">
    <name type="scientific">Paraburkholderia sediminicola</name>
    <dbReference type="NCBI Taxonomy" id="458836"/>
    <lineage>
        <taxon>Bacteria</taxon>
        <taxon>Pseudomonadati</taxon>
        <taxon>Pseudomonadota</taxon>
        <taxon>Betaproteobacteria</taxon>
        <taxon>Burkholderiales</taxon>
        <taxon>Burkholderiaceae</taxon>
        <taxon>Paraburkholderia</taxon>
    </lineage>
</organism>
<accession>A0A6J5A1R5</accession>
<evidence type="ECO:0000313" key="1">
    <source>
        <dbReference type="EMBL" id="CAB3650272.1"/>
    </source>
</evidence>
<dbReference type="EMBL" id="CADIKC010000001">
    <property type="protein sequence ID" value="CAB3650272.1"/>
    <property type="molecule type" value="Genomic_DNA"/>
</dbReference>
<sequence length="258" mass="28063">MAANAKLSIAKSRDDKASALQLKADALADLGKGIDAWPYMMQAAALRIQPTDIDFEIDESYIMFAAGMLREARDMADLALNHAEQKARQSRDAQIPDLIYGAAQMAAWTNVQMKDWRHAQNSLVTMASASESNTTQLEYTALLYVVVQAASDGSLPKDPSLEALLSRLDQVVVPRDVQNALLRYFRGFGTEAGIETAVEKCCDVVGRQNALAEAIFFLGAHEKFVNGVPVGGRPYLAKLNALAPYGVVEWSLAQGLLN</sequence>
<keyword evidence="2" id="KW-1185">Reference proteome</keyword>
<evidence type="ECO:0000313" key="2">
    <source>
        <dbReference type="Proteomes" id="UP000494255"/>
    </source>
</evidence>
<protein>
    <recommendedName>
        <fullName evidence="3">Immunity protein 49 of polymorphic toxin system</fullName>
    </recommendedName>
</protein>
<reference evidence="1 2" key="1">
    <citation type="submission" date="2020-04" db="EMBL/GenBank/DDBJ databases">
        <authorList>
            <person name="De Canck E."/>
        </authorList>
    </citation>
    <scope>NUCLEOTIDE SEQUENCE [LARGE SCALE GENOMIC DNA]</scope>
    <source>
        <strain evidence="1 2">LMG 24238</strain>
    </source>
</reference>
<proteinExistence type="predicted"/>
<name>A0A6J5A1R5_9BURK</name>
<gene>
    <name evidence="1" type="ORF">LMG24238_01103</name>
</gene>
<evidence type="ECO:0008006" key="3">
    <source>
        <dbReference type="Google" id="ProtNLM"/>
    </source>
</evidence>
<dbReference type="Proteomes" id="UP000494255">
    <property type="component" value="Unassembled WGS sequence"/>
</dbReference>